<feature type="domain" description="Subtelomeric hrmA-associated cluster protein AFUB-079030/YDR124W-like helical bundle" evidence="2">
    <location>
        <begin position="207"/>
        <end position="337"/>
    </location>
</feature>
<name>A0A8H7T4B1_9HELO</name>
<dbReference type="Pfam" id="PF11001">
    <property type="entry name" value="AFUB_07903_YDR124W_hel"/>
    <property type="match status" value="1"/>
</dbReference>
<dbReference type="PANTHER" id="PTHR36102">
    <property type="entry name" value="CHROMOSOME 10, WHOLE GENOME SHOTGUN SEQUENCE"/>
    <property type="match status" value="1"/>
</dbReference>
<dbReference type="OrthoDB" id="5338458at2759"/>
<accession>A0A8H7T4B1</accession>
<dbReference type="EMBL" id="JAFJYH010000242">
    <property type="protein sequence ID" value="KAG4414934.1"/>
    <property type="molecule type" value="Genomic_DNA"/>
</dbReference>
<protein>
    <recommendedName>
        <fullName evidence="2">Subtelomeric hrmA-associated cluster protein AFUB-079030/YDR124W-like helical bundle domain-containing protein</fullName>
    </recommendedName>
</protein>
<dbReference type="InterPro" id="IPR021264">
    <property type="entry name" value="AFUB_079030/YDR124W-like"/>
</dbReference>
<dbReference type="InterPro" id="IPR047092">
    <property type="entry name" value="AFUB_07903/YDR124W-like_hel"/>
</dbReference>
<evidence type="ECO:0000313" key="4">
    <source>
        <dbReference type="Proteomes" id="UP000664132"/>
    </source>
</evidence>
<comment type="caution">
    <text evidence="3">The sequence shown here is derived from an EMBL/GenBank/DDBJ whole genome shotgun (WGS) entry which is preliminary data.</text>
</comment>
<evidence type="ECO:0000259" key="2">
    <source>
        <dbReference type="Pfam" id="PF11001"/>
    </source>
</evidence>
<dbReference type="PANTHER" id="PTHR36102:SF1">
    <property type="entry name" value="YDR124W-LIKE HELICAL BUNDLE DOMAIN-CONTAINING PROTEIN"/>
    <property type="match status" value="1"/>
</dbReference>
<proteinExistence type="predicted"/>
<reference evidence="3" key="1">
    <citation type="submission" date="2021-02" db="EMBL/GenBank/DDBJ databases">
        <title>Genome sequence Cadophora malorum strain M34.</title>
        <authorList>
            <person name="Stefanovic E."/>
            <person name="Vu D."/>
            <person name="Scully C."/>
            <person name="Dijksterhuis J."/>
            <person name="Roader J."/>
            <person name="Houbraken J."/>
        </authorList>
    </citation>
    <scope>NUCLEOTIDE SEQUENCE</scope>
    <source>
        <strain evidence="3">M34</strain>
    </source>
</reference>
<feature type="region of interest" description="Disordered" evidence="1">
    <location>
        <begin position="144"/>
        <end position="205"/>
    </location>
</feature>
<keyword evidence="4" id="KW-1185">Reference proteome</keyword>
<feature type="compositionally biased region" description="Pro residues" evidence="1">
    <location>
        <begin position="35"/>
        <end position="44"/>
    </location>
</feature>
<organism evidence="3 4">
    <name type="scientific">Cadophora malorum</name>
    <dbReference type="NCBI Taxonomy" id="108018"/>
    <lineage>
        <taxon>Eukaryota</taxon>
        <taxon>Fungi</taxon>
        <taxon>Dikarya</taxon>
        <taxon>Ascomycota</taxon>
        <taxon>Pezizomycotina</taxon>
        <taxon>Leotiomycetes</taxon>
        <taxon>Helotiales</taxon>
        <taxon>Ploettnerulaceae</taxon>
        <taxon>Cadophora</taxon>
    </lineage>
</organism>
<feature type="compositionally biased region" description="Basic and acidic residues" evidence="1">
    <location>
        <begin position="17"/>
        <end position="30"/>
    </location>
</feature>
<gene>
    <name evidence="3" type="ORF">IFR04_011911</name>
</gene>
<evidence type="ECO:0000256" key="1">
    <source>
        <dbReference type="SAM" id="MobiDB-lite"/>
    </source>
</evidence>
<dbReference type="Proteomes" id="UP000664132">
    <property type="component" value="Unassembled WGS sequence"/>
</dbReference>
<sequence>MQQLPGGTPLQPGSLYPHRESNWSRNDRSTFWDTPPGPRLPTIPPVQRRNEPALAPTIESALKEYVTIPGLKRWALIVQTDLAEPRIFTSQSLKPYRDQFFTDQVRDVFMSSALKAEAREGYQGSSYHEDGSLTYNEFEPDAKYNVRKHSSGSEISRRHHRKSRSEEFEGDGSVGVKRRHKEYGGQYPDKSNEEIPVSQPTQRHDMEIGNNNQVHAYYFVRFKDMQQSACKVIGKAFVKLMEPKKQTHHPYTKGDEKAPPWWPNTTGDNCVRHKEPDHLLRPERIRLLVHILEMIIKPAEKQCLTAEKSKLNVKALEAATMEVMSTWFADKEHPENEQKRPS</sequence>
<feature type="region of interest" description="Disordered" evidence="1">
    <location>
        <begin position="1"/>
        <end position="47"/>
    </location>
</feature>
<evidence type="ECO:0000313" key="3">
    <source>
        <dbReference type="EMBL" id="KAG4414934.1"/>
    </source>
</evidence>
<dbReference type="AlphaFoldDB" id="A0A8H7T4B1"/>